<protein>
    <submittedName>
        <fullName evidence="2">Choline/ethanolamine kinase</fullName>
    </submittedName>
</protein>
<dbReference type="Proteomes" id="UP001174936">
    <property type="component" value="Unassembled WGS sequence"/>
</dbReference>
<dbReference type="GO" id="GO:0004103">
    <property type="term" value="F:choline kinase activity"/>
    <property type="evidence" value="ECO:0007669"/>
    <property type="project" value="TreeGrafter"/>
</dbReference>
<evidence type="ECO:0000256" key="1">
    <source>
        <dbReference type="ARBA" id="ARBA00038211"/>
    </source>
</evidence>
<dbReference type="Gene3D" id="3.90.1200.10">
    <property type="match status" value="1"/>
</dbReference>
<evidence type="ECO:0000313" key="2">
    <source>
        <dbReference type="EMBL" id="KAK0653086.1"/>
    </source>
</evidence>
<sequence length="387" mass="43652">MAALTHVPVTLSPDQSPTKTAMRDIIAAFFPKEWPFVDPETLTLSYSTTFANPHCKVERAVPITGTAIEPLKLLIKFHNDSMADMEVFKHLVPTKQEEALISLEFGRSGLGAKVYGFFKTEDGTLGRIDEFIDGRGLKPEDVEDSGIQADIARGLARFHTLDFDLDGKEVTGRGFSEALVQGLRRYQGMKKLEEFGRHAGVDIDRLIDYDFATAVEEVVEKLESLNAKKAWCIHDVQYGNIIVRNHPQPGKSKTVLVDFEFAMRNFRAFDIGGHFMQKIFDWYGQDSKIVNCREYLEEERRYFCDEYAREWNIRTGDSDTGDEVFVEAEYGVLLAVAFDVHNMLCAMEEEGGDDPLSLLGLNELYGAFVKQFNKLDGARRSLSGASR</sequence>
<keyword evidence="3" id="KW-1185">Reference proteome</keyword>
<dbReference type="AlphaFoldDB" id="A0AA39YI72"/>
<evidence type="ECO:0000313" key="3">
    <source>
        <dbReference type="Proteomes" id="UP001174936"/>
    </source>
</evidence>
<name>A0AA39YI72_9PEZI</name>
<keyword evidence="2" id="KW-0418">Kinase</keyword>
<dbReference type="GO" id="GO:0006646">
    <property type="term" value="P:phosphatidylethanolamine biosynthetic process"/>
    <property type="evidence" value="ECO:0007669"/>
    <property type="project" value="TreeGrafter"/>
</dbReference>
<comment type="similarity">
    <text evidence="1">Belongs to the choline/ethanolamine kinase family.</text>
</comment>
<dbReference type="Pfam" id="PF01633">
    <property type="entry name" value="Choline_kinase"/>
    <property type="match status" value="1"/>
</dbReference>
<dbReference type="SUPFAM" id="SSF56112">
    <property type="entry name" value="Protein kinase-like (PK-like)"/>
    <property type="match status" value="1"/>
</dbReference>
<reference evidence="2" key="1">
    <citation type="submission" date="2023-06" db="EMBL/GenBank/DDBJ databases">
        <title>Genome-scale phylogeny and comparative genomics of the fungal order Sordariales.</title>
        <authorList>
            <consortium name="Lawrence Berkeley National Laboratory"/>
            <person name="Hensen N."/>
            <person name="Bonometti L."/>
            <person name="Westerberg I."/>
            <person name="Brannstrom I.O."/>
            <person name="Guillou S."/>
            <person name="Cros-Aarteil S."/>
            <person name="Calhoun S."/>
            <person name="Haridas S."/>
            <person name="Kuo A."/>
            <person name="Mondo S."/>
            <person name="Pangilinan J."/>
            <person name="Riley R."/>
            <person name="Labutti K."/>
            <person name="Andreopoulos B."/>
            <person name="Lipzen A."/>
            <person name="Chen C."/>
            <person name="Yanf M."/>
            <person name="Daum C."/>
            <person name="Ng V."/>
            <person name="Clum A."/>
            <person name="Steindorff A."/>
            <person name="Ohm R."/>
            <person name="Martin F."/>
            <person name="Silar P."/>
            <person name="Natvig D."/>
            <person name="Lalanne C."/>
            <person name="Gautier V."/>
            <person name="Ament-Velasquez S.L."/>
            <person name="Kruys A."/>
            <person name="Hutchinson M.I."/>
            <person name="Powell A.J."/>
            <person name="Barry K."/>
            <person name="Miller A.N."/>
            <person name="Grigoriev I.V."/>
            <person name="Debuchy R."/>
            <person name="Gladieux P."/>
            <person name="Thoren M.H."/>
            <person name="Johannesson H."/>
        </authorList>
    </citation>
    <scope>NUCLEOTIDE SEQUENCE</scope>
    <source>
        <strain evidence="2">SMH2532-1</strain>
    </source>
</reference>
<comment type="caution">
    <text evidence="2">The sequence shown here is derived from an EMBL/GenBank/DDBJ whole genome shotgun (WGS) entry which is preliminary data.</text>
</comment>
<proteinExistence type="inferred from homology"/>
<dbReference type="GO" id="GO:0004305">
    <property type="term" value="F:ethanolamine kinase activity"/>
    <property type="evidence" value="ECO:0007669"/>
    <property type="project" value="TreeGrafter"/>
</dbReference>
<gene>
    <name evidence="2" type="ORF">B0T16DRAFT_370062</name>
</gene>
<organism evidence="2 3">
    <name type="scientific">Cercophora newfieldiana</name>
    <dbReference type="NCBI Taxonomy" id="92897"/>
    <lineage>
        <taxon>Eukaryota</taxon>
        <taxon>Fungi</taxon>
        <taxon>Dikarya</taxon>
        <taxon>Ascomycota</taxon>
        <taxon>Pezizomycotina</taxon>
        <taxon>Sordariomycetes</taxon>
        <taxon>Sordariomycetidae</taxon>
        <taxon>Sordariales</taxon>
        <taxon>Lasiosphaeriaceae</taxon>
        <taxon>Cercophora</taxon>
    </lineage>
</organism>
<dbReference type="GO" id="GO:0005737">
    <property type="term" value="C:cytoplasm"/>
    <property type="evidence" value="ECO:0007669"/>
    <property type="project" value="TreeGrafter"/>
</dbReference>
<dbReference type="Gene3D" id="3.30.200.20">
    <property type="entry name" value="Phosphorylase Kinase, domain 1"/>
    <property type="match status" value="1"/>
</dbReference>
<dbReference type="InterPro" id="IPR011009">
    <property type="entry name" value="Kinase-like_dom_sf"/>
</dbReference>
<keyword evidence="2" id="KW-0808">Transferase</keyword>
<dbReference type="PANTHER" id="PTHR22603:SF93">
    <property type="entry name" value="RE24176P"/>
    <property type="match status" value="1"/>
</dbReference>
<dbReference type="PANTHER" id="PTHR22603">
    <property type="entry name" value="CHOLINE/ETHANOALAMINE KINASE"/>
    <property type="match status" value="1"/>
</dbReference>
<dbReference type="EMBL" id="JAULSV010000002">
    <property type="protein sequence ID" value="KAK0653086.1"/>
    <property type="molecule type" value="Genomic_DNA"/>
</dbReference>
<accession>A0AA39YI72</accession>